<reference evidence="1 2" key="1">
    <citation type="journal article" date="2019" name="Int. J. Syst. Evol. Microbiol.">
        <title>The Global Catalogue of Microorganisms (GCM) 10K type strain sequencing project: providing services to taxonomists for standard genome sequencing and annotation.</title>
        <authorList>
            <consortium name="The Broad Institute Genomics Platform"/>
            <consortium name="The Broad Institute Genome Sequencing Center for Infectious Disease"/>
            <person name="Wu L."/>
            <person name="Ma J."/>
        </authorList>
    </citation>
    <scope>NUCLEOTIDE SEQUENCE [LARGE SCALE GENOMIC DNA]</scope>
    <source>
        <strain evidence="1 2">JCM 13850</strain>
    </source>
</reference>
<evidence type="ECO:0000313" key="1">
    <source>
        <dbReference type="EMBL" id="GAA2128673.1"/>
    </source>
</evidence>
<keyword evidence="2" id="KW-1185">Reference proteome</keyword>
<dbReference type="RefSeq" id="WP_344263830.1">
    <property type="nucleotide sequence ID" value="NZ_BAAAMR010000012.1"/>
</dbReference>
<organism evidence="1 2">
    <name type="scientific">Actinomadura napierensis</name>
    <dbReference type="NCBI Taxonomy" id="267854"/>
    <lineage>
        <taxon>Bacteria</taxon>
        <taxon>Bacillati</taxon>
        <taxon>Actinomycetota</taxon>
        <taxon>Actinomycetes</taxon>
        <taxon>Streptosporangiales</taxon>
        <taxon>Thermomonosporaceae</taxon>
        <taxon>Actinomadura</taxon>
    </lineage>
</organism>
<dbReference type="Proteomes" id="UP001501020">
    <property type="component" value="Unassembled WGS sequence"/>
</dbReference>
<accession>A0ABN2YLI9</accession>
<comment type="caution">
    <text evidence="1">The sequence shown here is derived from an EMBL/GenBank/DDBJ whole genome shotgun (WGS) entry which is preliminary data.</text>
</comment>
<protein>
    <submittedName>
        <fullName evidence="1">Uncharacterized protein</fullName>
    </submittedName>
</protein>
<evidence type="ECO:0000313" key="2">
    <source>
        <dbReference type="Proteomes" id="UP001501020"/>
    </source>
</evidence>
<proteinExistence type="predicted"/>
<sequence length="102" mass="10773">MSNYTPDDAVSALWATHHAAPIPAGLRRIEGPSGESVPALNAYLAGCIHTFIANDGTLDPERQRILTGCAAELAALLGSRTEQEAVYVSWLVQAANLISARS</sequence>
<gene>
    <name evidence="1" type="ORF">GCM10009727_19460</name>
</gene>
<name>A0ABN2YLI9_9ACTN</name>
<dbReference type="EMBL" id="BAAAMR010000012">
    <property type="protein sequence ID" value="GAA2128673.1"/>
    <property type="molecule type" value="Genomic_DNA"/>
</dbReference>